<dbReference type="EMBL" id="CAJZBQ010000057">
    <property type="protein sequence ID" value="CAG9333714.1"/>
    <property type="molecule type" value="Genomic_DNA"/>
</dbReference>
<evidence type="ECO:0008006" key="5">
    <source>
        <dbReference type="Google" id="ProtNLM"/>
    </source>
</evidence>
<evidence type="ECO:0000313" key="4">
    <source>
        <dbReference type="Proteomes" id="UP001162131"/>
    </source>
</evidence>
<keyword evidence="4" id="KW-1185">Reference proteome</keyword>
<feature type="compositionally biased region" description="Polar residues" evidence="2">
    <location>
        <begin position="11"/>
        <end position="20"/>
    </location>
</feature>
<evidence type="ECO:0000256" key="1">
    <source>
        <dbReference type="SAM" id="Coils"/>
    </source>
</evidence>
<gene>
    <name evidence="3" type="ORF">BSTOLATCC_MIC59530</name>
</gene>
<name>A0AAU9K712_9CILI</name>
<accession>A0AAU9K712</accession>
<keyword evidence="1" id="KW-0175">Coiled coil</keyword>
<feature type="region of interest" description="Disordered" evidence="2">
    <location>
        <begin position="1"/>
        <end position="20"/>
    </location>
</feature>
<reference evidence="3" key="1">
    <citation type="submission" date="2021-09" db="EMBL/GenBank/DDBJ databases">
        <authorList>
            <consortium name="AG Swart"/>
            <person name="Singh M."/>
            <person name="Singh A."/>
            <person name="Seah K."/>
            <person name="Emmerich C."/>
        </authorList>
    </citation>
    <scope>NUCLEOTIDE SEQUENCE</scope>
    <source>
        <strain evidence="3">ATCC30299</strain>
    </source>
</reference>
<dbReference type="AlphaFoldDB" id="A0AAU9K712"/>
<evidence type="ECO:0000313" key="3">
    <source>
        <dbReference type="EMBL" id="CAG9333714.1"/>
    </source>
</evidence>
<proteinExistence type="predicted"/>
<organism evidence="3 4">
    <name type="scientific">Blepharisma stoltei</name>
    <dbReference type="NCBI Taxonomy" id="1481888"/>
    <lineage>
        <taxon>Eukaryota</taxon>
        <taxon>Sar</taxon>
        <taxon>Alveolata</taxon>
        <taxon>Ciliophora</taxon>
        <taxon>Postciliodesmatophora</taxon>
        <taxon>Heterotrichea</taxon>
        <taxon>Heterotrichida</taxon>
        <taxon>Blepharismidae</taxon>
        <taxon>Blepharisma</taxon>
    </lineage>
</organism>
<sequence>MRNSYPKPYTDRSSSSSQKIHSLPIFSRPSMIGASPIYEKLSTSRRIEKKPIEEDSETELNILCINCQNLINVNIIEEHSSHCVRVSENVLEVESESFLSQTNFKLQKLEKCLADIATTPGLRPGDKNYIAILSRMCNKISNITPPAFKDNAEVLTSLSSLLVTFRGSLSIRIYADRLQSLAQDQKLAIQEYEIEQKKLEVNKLRDDVEKYKSRATILQRTLLKHPGMKETDINRKLEEISSEISSFKSVNSSVVSSAAVEEDMTKVEEFEDLTERMNGGDNLQRFFYSICLGIKMKSASSSQIQNIDIQKLYNEAVNHNIPIENWSTWVSQALKNPERWIERKVKSNRRRQPRSSFLKEQYFETIIEEEA</sequence>
<comment type="caution">
    <text evidence="3">The sequence shown here is derived from an EMBL/GenBank/DDBJ whole genome shotgun (WGS) entry which is preliminary data.</text>
</comment>
<evidence type="ECO:0000256" key="2">
    <source>
        <dbReference type="SAM" id="MobiDB-lite"/>
    </source>
</evidence>
<dbReference type="Proteomes" id="UP001162131">
    <property type="component" value="Unassembled WGS sequence"/>
</dbReference>
<feature type="coiled-coil region" evidence="1">
    <location>
        <begin position="175"/>
        <end position="221"/>
    </location>
</feature>
<protein>
    <recommendedName>
        <fullName evidence="5">UBZ4-type domain-containing protein</fullName>
    </recommendedName>
</protein>